<comment type="caution">
    <text evidence="3">The sequence shown here is derived from an EMBL/GenBank/DDBJ whole genome shotgun (WGS) entry which is preliminary data.</text>
</comment>
<gene>
    <name evidence="3" type="ORF">ACFPZ4_35225</name>
</gene>
<feature type="compositionally biased region" description="Low complexity" evidence="1">
    <location>
        <begin position="148"/>
        <end position="157"/>
    </location>
</feature>
<protein>
    <recommendedName>
        <fullName evidence="5">DUF4350 domain-containing protein</fullName>
    </recommendedName>
</protein>
<feature type="region of interest" description="Disordered" evidence="1">
    <location>
        <begin position="148"/>
        <end position="178"/>
    </location>
</feature>
<name>A0ABW1I2L6_9ACTN</name>
<reference evidence="4" key="1">
    <citation type="journal article" date="2019" name="Int. J. Syst. Evol. Microbiol.">
        <title>The Global Catalogue of Microorganisms (GCM) 10K type strain sequencing project: providing services to taxonomists for standard genome sequencing and annotation.</title>
        <authorList>
            <consortium name="The Broad Institute Genomics Platform"/>
            <consortium name="The Broad Institute Genome Sequencing Center for Infectious Disease"/>
            <person name="Wu L."/>
            <person name="Ma J."/>
        </authorList>
    </citation>
    <scope>NUCLEOTIDE SEQUENCE [LARGE SCALE GENOMIC DNA]</scope>
    <source>
        <strain evidence="4">CGMCC 4.7173</strain>
    </source>
</reference>
<organism evidence="3 4">
    <name type="scientific">Micromonospora harpali</name>
    <dbReference type="NCBI Taxonomy" id="1490225"/>
    <lineage>
        <taxon>Bacteria</taxon>
        <taxon>Bacillati</taxon>
        <taxon>Actinomycetota</taxon>
        <taxon>Actinomycetes</taxon>
        <taxon>Micromonosporales</taxon>
        <taxon>Micromonosporaceae</taxon>
        <taxon>Micromonospora</taxon>
    </lineage>
</organism>
<keyword evidence="2" id="KW-1133">Transmembrane helix</keyword>
<keyword evidence="2" id="KW-0812">Transmembrane</keyword>
<feature type="non-terminal residue" evidence="3">
    <location>
        <position position="1"/>
    </location>
</feature>
<proteinExistence type="predicted"/>
<keyword evidence="4" id="KW-1185">Reference proteome</keyword>
<accession>A0ABW1I2L6</accession>
<keyword evidence="2" id="KW-0472">Membrane</keyword>
<evidence type="ECO:0000256" key="1">
    <source>
        <dbReference type="SAM" id="MobiDB-lite"/>
    </source>
</evidence>
<dbReference type="Proteomes" id="UP001596207">
    <property type="component" value="Unassembled WGS sequence"/>
</dbReference>
<feature type="transmembrane region" description="Helical" evidence="2">
    <location>
        <begin position="120"/>
        <end position="140"/>
    </location>
</feature>
<evidence type="ECO:0000313" key="4">
    <source>
        <dbReference type="Proteomes" id="UP001596207"/>
    </source>
</evidence>
<evidence type="ECO:0000313" key="3">
    <source>
        <dbReference type="EMBL" id="MFC5946607.1"/>
    </source>
</evidence>
<evidence type="ECO:0000256" key="2">
    <source>
        <dbReference type="SAM" id="Phobius"/>
    </source>
</evidence>
<dbReference type="EMBL" id="JBHSQQ010000942">
    <property type="protein sequence ID" value="MFC5946607.1"/>
    <property type="molecule type" value="Genomic_DNA"/>
</dbReference>
<sequence>ADEGITVLYLDVNDEESMTAAVKRITDTDLPSRLHVAVADGPGWERGWLTSPTTGREGYLQLVDLAPTALAALGRPMPERLFLGRPALSVGGRPADLPTANAAPADADWDAAAQRRVAGWFFALLAGAQVLLAVAVLPLLRRARRAGAADAGTAVPRPTRPLRRRSPGGPAHRDRRAG</sequence>
<feature type="non-terminal residue" evidence="3">
    <location>
        <position position="178"/>
    </location>
</feature>
<evidence type="ECO:0008006" key="5">
    <source>
        <dbReference type="Google" id="ProtNLM"/>
    </source>
</evidence>